<evidence type="ECO:0000256" key="2">
    <source>
        <dbReference type="ARBA" id="ARBA00022448"/>
    </source>
</evidence>
<gene>
    <name evidence="6" type="ORF">CHO01_09730</name>
    <name evidence="7" type="ORF">HNR08_001740</name>
</gene>
<dbReference type="GO" id="GO:0055085">
    <property type="term" value="P:transmembrane transport"/>
    <property type="evidence" value="ECO:0007669"/>
    <property type="project" value="UniProtKB-ARBA"/>
</dbReference>
<dbReference type="PANTHER" id="PTHR43776:SF7">
    <property type="entry name" value="D,D-DIPEPTIDE TRANSPORT ATP-BINDING PROTEIN DDPF-RELATED"/>
    <property type="match status" value="1"/>
</dbReference>
<dbReference type="PANTHER" id="PTHR43776">
    <property type="entry name" value="TRANSPORT ATP-BINDING PROTEIN"/>
    <property type="match status" value="1"/>
</dbReference>
<dbReference type="Proteomes" id="UP000321723">
    <property type="component" value="Unassembled WGS sequence"/>
</dbReference>
<dbReference type="Proteomes" id="UP000564629">
    <property type="component" value="Unassembled WGS sequence"/>
</dbReference>
<keyword evidence="8" id="KW-1185">Reference proteome</keyword>
<comment type="similarity">
    <text evidence="1">Belongs to the ABC transporter superfamily.</text>
</comment>
<evidence type="ECO:0000313" key="9">
    <source>
        <dbReference type="Proteomes" id="UP000564629"/>
    </source>
</evidence>
<organism evidence="6 8">
    <name type="scientific">Cellulomonas hominis</name>
    <dbReference type="NCBI Taxonomy" id="156981"/>
    <lineage>
        <taxon>Bacteria</taxon>
        <taxon>Bacillati</taxon>
        <taxon>Actinomycetota</taxon>
        <taxon>Actinomycetes</taxon>
        <taxon>Micrococcales</taxon>
        <taxon>Cellulomonadaceae</taxon>
        <taxon>Cellulomonas</taxon>
    </lineage>
</organism>
<evidence type="ECO:0000256" key="4">
    <source>
        <dbReference type="ARBA" id="ARBA00022840"/>
    </source>
</evidence>
<dbReference type="PROSITE" id="PS50893">
    <property type="entry name" value="ABC_TRANSPORTER_2"/>
    <property type="match status" value="2"/>
</dbReference>
<accession>A0A511FC23</accession>
<dbReference type="Gene3D" id="3.40.50.300">
    <property type="entry name" value="P-loop containing nucleotide triphosphate hydrolases"/>
    <property type="match status" value="2"/>
</dbReference>
<dbReference type="SUPFAM" id="SSF52540">
    <property type="entry name" value="P-loop containing nucleoside triphosphate hydrolases"/>
    <property type="match status" value="2"/>
</dbReference>
<proteinExistence type="inferred from homology"/>
<dbReference type="EMBL" id="BJVQ01000008">
    <property type="protein sequence ID" value="GEL45857.1"/>
    <property type="molecule type" value="Genomic_DNA"/>
</dbReference>
<keyword evidence="2" id="KW-0813">Transport</keyword>
<dbReference type="OrthoDB" id="4008250at2"/>
<dbReference type="RefSeq" id="WP_146834428.1">
    <property type="nucleotide sequence ID" value="NZ_BJVQ01000008.1"/>
</dbReference>
<dbReference type="GO" id="GO:0016887">
    <property type="term" value="F:ATP hydrolysis activity"/>
    <property type="evidence" value="ECO:0007669"/>
    <property type="project" value="InterPro"/>
</dbReference>
<dbReference type="InterPro" id="IPR027417">
    <property type="entry name" value="P-loop_NTPase"/>
</dbReference>
<dbReference type="AlphaFoldDB" id="A0A511FC23"/>
<comment type="caution">
    <text evidence="6">The sequence shown here is derived from an EMBL/GenBank/DDBJ whole genome shotgun (WGS) entry which is preliminary data.</text>
</comment>
<dbReference type="GO" id="GO:0005524">
    <property type="term" value="F:ATP binding"/>
    <property type="evidence" value="ECO:0007669"/>
    <property type="project" value="UniProtKB-KW"/>
</dbReference>
<reference evidence="7 9" key="2">
    <citation type="submission" date="2020-08" db="EMBL/GenBank/DDBJ databases">
        <title>Sequencing the genomes of 1000 actinobacteria strains.</title>
        <authorList>
            <person name="Klenk H.-P."/>
        </authorList>
    </citation>
    <scope>NUCLEOTIDE SEQUENCE [LARGE SCALE GENOMIC DNA]</scope>
    <source>
        <strain evidence="7 9">DSM 9581</strain>
    </source>
</reference>
<keyword evidence="3" id="KW-0547">Nucleotide-binding</keyword>
<feature type="domain" description="ABC transporter" evidence="5">
    <location>
        <begin position="5"/>
        <end position="254"/>
    </location>
</feature>
<evidence type="ECO:0000313" key="6">
    <source>
        <dbReference type="EMBL" id="GEL45857.1"/>
    </source>
</evidence>
<dbReference type="PROSITE" id="PS00211">
    <property type="entry name" value="ABC_TRANSPORTER_1"/>
    <property type="match status" value="2"/>
</dbReference>
<evidence type="ECO:0000313" key="8">
    <source>
        <dbReference type="Proteomes" id="UP000321723"/>
    </source>
</evidence>
<name>A0A511FC23_9CELL</name>
<dbReference type="InterPro" id="IPR050319">
    <property type="entry name" value="ABC_transp_ATP-bind"/>
</dbReference>
<reference evidence="6 8" key="1">
    <citation type="submission" date="2019-07" db="EMBL/GenBank/DDBJ databases">
        <title>Whole genome shotgun sequence of Cellulomonas hominis NBRC 16055.</title>
        <authorList>
            <person name="Hosoyama A."/>
            <person name="Uohara A."/>
            <person name="Ohji S."/>
            <person name="Ichikawa N."/>
        </authorList>
    </citation>
    <scope>NUCLEOTIDE SEQUENCE [LARGE SCALE GENOMIC DNA]</scope>
    <source>
        <strain evidence="6 8">NBRC 16055</strain>
    </source>
</reference>
<evidence type="ECO:0000256" key="1">
    <source>
        <dbReference type="ARBA" id="ARBA00005417"/>
    </source>
</evidence>
<evidence type="ECO:0000256" key="3">
    <source>
        <dbReference type="ARBA" id="ARBA00022741"/>
    </source>
</evidence>
<dbReference type="InterPro" id="IPR003593">
    <property type="entry name" value="AAA+_ATPase"/>
</dbReference>
<sequence length="523" mass="54058">MTAVLDVAGLRVGFPRGGEVLHGVDLRVEAGECVAVVGGSGAGKSVLARTLVGLAAEGGRADVRADRFHLLGRDAAAFRPRDWRAARGRDVGLVLQDALGSLDPLRTVGAEVGEALALRRPRPSRVERAERVLAALADAGLPDPAVRARQRPGELSGGMRQRALIASALVARPPLLVADEPTTALDATVAARVLGLLADLRDAGTAIVLVTHDLGAVARVADRVVVLRDGRVVETGRTAAVLGDPRSAYTAELVAAARLGDGPGPVPPPGEVLLAGRGLRRAFPLPGGGRVEAVAGVDVEVRAGEAVGLVGESGSGKTTLARLLLAADTPDAGEVLLDGRPWSALGERERRPLRPGVRLVPQDPLGTVDPRLTVRAVLRAALATGPAGRAGATDAAAAELLARVHLPATVLDRRPRTLSGGQRQRVAIARALAPGPRVLLLDEPVSALDVQVQAAILDLLVELRRESGVAMVLVSHDLGVVRRVCDRVLVLSAGSVVEQGPVAEVFATPHHAVTRDLLAARAV</sequence>
<evidence type="ECO:0000313" key="7">
    <source>
        <dbReference type="EMBL" id="MBB5473004.1"/>
    </source>
</evidence>
<dbReference type="EMBL" id="JACHDN010000001">
    <property type="protein sequence ID" value="MBB5473004.1"/>
    <property type="molecule type" value="Genomic_DNA"/>
</dbReference>
<protein>
    <submittedName>
        <fullName evidence="6">ABC transporter ATP-binding protein</fullName>
    </submittedName>
    <submittedName>
        <fullName evidence="7">Peptide/nickel transport system ATP-binding protein</fullName>
    </submittedName>
</protein>
<feature type="domain" description="ABC transporter" evidence="5">
    <location>
        <begin position="274"/>
        <end position="518"/>
    </location>
</feature>
<keyword evidence="4 6" id="KW-0067">ATP-binding</keyword>
<dbReference type="Pfam" id="PF00005">
    <property type="entry name" value="ABC_tran"/>
    <property type="match status" value="2"/>
</dbReference>
<dbReference type="NCBIfam" id="NF007739">
    <property type="entry name" value="PRK10419.1"/>
    <property type="match status" value="2"/>
</dbReference>
<dbReference type="InterPro" id="IPR017871">
    <property type="entry name" value="ABC_transporter-like_CS"/>
</dbReference>
<evidence type="ECO:0000259" key="5">
    <source>
        <dbReference type="PROSITE" id="PS50893"/>
    </source>
</evidence>
<dbReference type="InterPro" id="IPR003439">
    <property type="entry name" value="ABC_transporter-like_ATP-bd"/>
</dbReference>
<dbReference type="CDD" id="cd03257">
    <property type="entry name" value="ABC_NikE_OppD_transporters"/>
    <property type="match status" value="2"/>
</dbReference>
<dbReference type="SMART" id="SM00382">
    <property type="entry name" value="AAA"/>
    <property type="match status" value="2"/>
</dbReference>